<dbReference type="InterPro" id="IPR036188">
    <property type="entry name" value="FAD/NAD-bd_sf"/>
</dbReference>
<accession>A0A494GAB4</accession>
<keyword evidence="2 5" id="KW-0285">Flavoprotein</keyword>
<evidence type="ECO:0000256" key="5">
    <source>
        <dbReference type="RuleBase" id="RU003968"/>
    </source>
</evidence>
<reference evidence="7" key="2">
    <citation type="submission" date="2019-04" db="UniProtKB">
        <authorList>
            <consortium name="EnsemblPlants"/>
        </authorList>
    </citation>
    <scope>IDENTIFICATION</scope>
    <source>
        <strain evidence="7">cv. Heinz 1706</strain>
    </source>
</reference>
<dbReference type="AlphaFoldDB" id="A0A494GAB4"/>
<organism evidence="7">
    <name type="scientific">Solanum lycopersicum</name>
    <name type="common">Tomato</name>
    <name type="synonym">Lycopersicon esculentum</name>
    <dbReference type="NCBI Taxonomy" id="4081"/>
    <lineage>
        <taxon>Eukaryota</taxon>
        <taxon>Viridiplantae</taxon>
        <taxon>Streptophyta</taxon>
        <taxon>Embryophyta</taxon>
        <taxon>Tracheophyta</taxon>
        <taxon>Spermatophyta</taxon>
        <taxon>Magnoliopsida</taxon>
        <taxon>eudicotyledons</taxon>
        <taxon>Gunneridae</taxon>
        <taxon>Pentapetalae</taxon>
        <taxon>asterids</taxon>
        <taxon>lamiids</taxon>
        <taxon>Solanales</taxon>
        <taxon>Solanaceae</taxon>
        <taxon>Solanoideae</taxon>
        <taxon>Solaneae</taxon>
        <taxon>Solanum</taxon>
        <taxon>Solanum subgen. Lycopersicon</taxon>
    </lineage>
</organism>
<dbReference type="InterPro" id="IPR052542">
    <property type="entry name" value="Cholesterol_Oxidase"/>
</dbReference>
<keyword evidence="8" id="KW-1185">Reference proteome</keyword>
<dbReference type="InParanoid" id="A0A494GAB4"/>
<proteinExistence type="inferred from homology"/>
<dbReference type="PaxDb" id="4081-Solyc00g306830.1.1"/>
<dbReference type="Pfam" id="PF00732">
    <property type="entry name" value="GMC_oxred_N"/>
    <property type="match status" value="1"/>
</dbReference>
<feature type="domain" description="Glucose-methanol-choline oxidoreductase N-terminal" evidence="6">
    <location>
        <begin position="205"/>
        <end position="228"/>
    </location>
</feature>
<evidence type="ECO:0000256" key="4">
    <source>
        <dbReference type="ARBA" id="ARBA00023002"/>
    </source>
</evidence>
<reference evidence="7" key="1">
    <citation type="journal article" date="2012" name="Nature">
        <title>The tomato genome sequence provides insights into fleshy fruit evolution.</title>
        <authorList>
            <consortium name="Tomato Genome Consortium"/>
        </authorList>
    </citation>
    <scope>NUCLEOTIDE SEQUENCE [LARGE SCALE GENOMIC DNA]</scope>
    <source>
        <strain evidence="7">cv. Heinz 1706</strain>
    </source>
</reference>
<dbReference type="GO" id="GO:0016614">
    <property type="term" value="F:oxidoreductase activity, acting on CH-OH group of donors"/>
    <property type="evidence" value="ECO:0007669"/>
    <property type="project" value="InterPro"/>
</dbReference>
<dbReference type="Proteomes" id="UP000004994">
    <property type="component" value="Unassembled WGS sequence"/>
</dbReference>
<evidence type="ECO:0000256" key="3">
    <source>
        <dbReference type="ARBA" id="ARBA00022827"/>
    </source>
</evidence>
<sequence length="390" mass="43244">MGHELGNDTLLKVSRLGVATRRKYAVPPTRTRTLAFSTHTLQMLESTFLIAFISCLCYLSWQTCSHILQSKLWKSFFTFAKSMPGKLGLKKPQLPIPTAGATSTNRAYPRLACHPFSIKPEYDVVVIGSGYGGGVAASRMVRAGKSVCVLELGKEIWPGEYPHTFKDAMREYSLSGRILGKMISIGKAAGLYHTVKGEGQDVFLGCGLGGTSLINAGVFLKPDERLLEAAEWPEEIRENHAGLEQFYLRAERMLQPTAFPTRYPKPRKLAVFERQADNLGLQENFYRPPLTTTFCSSTNQAGIYMGESTGSGNECTGVNDGSKNSVLVTYLYDAWTRGAELFCGINVRHVKKEDRGKGYIVFYEVSNGRGGKTKKWVRAVSVRFFGYSLH</sequence>
<dbReference type="InterPro" id="IPR000172">
    <property type="entry name" value="GMC_OxRdtase_N"/>
</dbReference>
<dbReference type="PROSITE" id="PS00623">
    <property type="entry name" value="GMC_OXRED_1"/>
    <property type="match status" value="1"/>
</dbReference>
<dbReference type="PANTHER" id="PTHR47470:SF1">
    <property type="entry name" value="FAD-DEPENDENT OXIDOREDUCTASE 2 FAD BINDING DOMAIN-CONTAINING PROTEIN"/>
    <property type="match status" value="1"/>
</dbReference>
<dbReference type="GO" id="GO:0050660">
    <property type="term" value="F:flavin adenine dinucleotide binding"/>
    <property type="evidence" value="ECO:0007669"/>
    <property type="project" value="InterPro"/>
</dbReference>
<keyword evidence="4" id="KW-0560">Oxidoreductase</keyword>
<evidence type="ECO:0000259" key="6">
    <source>
        <dbReference type="PROSITE" id="PS00623"/>
    </source>
</evidence>
<name>A0A494GAB4_SOLLC</name>
<dbReference type="PANTHER" id="PTHR47470">
    <property type="entry name" value="CHOLESTEROL OXIDASE"/>
    <property type="match status" value="1"/>
</dbReference>
<dbReference type="Gramene" id="Solyc00g306830.1.1">
    <property type="protein sequence ID" value="Solyc00g306830.1.1"/>
    <property type="gene ID" value="Solyc00g306830.1"/>
</dbReference>
<dbReference type="EnsemblPlants" id="Solyc00g306830.1.1">
    <property type="protein sequence ID" value="Solyc00g306830.1.1"/>
    <property type="gene ID" value="Solyc00g306830.1"/>
</dbReference>
<evidence type="ECO:0000256" key="1">
    <source>
        <dbReference type="ARBA" id="ARBA00001974"/>
    </source>
</evidence>
<keyword evidence="3 5" id="KW-0274">FAD</keyword>
<dbReference type="SUPFAM" id="SSF51905">
    <property type="entry name" value="FAD/NAD(P)-binding domain"/>
    <property type="match status" value="1"/>
</dbReference>
<comment type="cofactor">
    <cofactor evidence="1">
        <name>FAD</name>
        <dbReference type="ChEBI" id="CHEBI:57692"/>
    </cofactor>
</comment>
<comment type="similarity">
    <text evidence="5">Belongs to the GMC oxidoreductase family.</text>
</comment>
<evidence type="ECO:0000313" key="8">
    <source>
        <dbReference type="Proteomes" id="UP000004994"/>
    </source>
</evidence>
<dbReference type="Gene3D" id="3.50.50.60">
    <property type="entry name" value="FAD/NAD(P)-binding domain"/>
    <property type="match status" value="2"/>
</dbReference>
<protein>
    <recommendedName>
        <fullName evidence="6">Glucose-methanol-choline oxidoreductase N-terminal domain-containing protein</fullName>
    </recommendedName>
</protein>
<evidence type="ECO:0000256" key="2">
    <source>
        <dbReference type="ARBA" id="ARBA00022630"/>
    </source>
</evidence>
<evidence type="ECO:0000313" key="7">
    <source>
        <dbReference type="EnsemblPlants" id="Solyc00g306830.1.1"/>
    </source>
</evidence>